<keyword evidence="4" id="KW-1185">Reference proteome</keyword>
<dbReference type="Proteomes" id="UP000266328">
    <property type="component" value="Unassembled WGS sequence"/>
</dbReference>
<keyword evidence="1" id="KW-1133">Transmembrane helix</keyword>
<evidence type="ECO:0000256" key="1">
    <source>
        <dbReference type="SAM" id="Phobius"/>
    </source>
</evidence>
<name>A0A398D3B2_9BACT</name>
<protein>
    <recommendedName>
        <fullName evidence="2">Bacterial Pleckstrin homology domain-containing protein</fullName>
    </recommendedName>
</protein>
<dbReference type="Pfam" id="PF10882">
    <property type="entry name" value="bPH_5"/>
    <property type="match status" value="1"/>
</dbReference>
<accession>A0A398D3B2</accession>
<feature type="transmembrane region" description="Helical" evidence="1">
    <location>
        <begin position="61"/>
        <end position="86"/>
    </location>
</feature>
<dbReference type="InterPro" id="IPR027783">
    <property type="entry name" value="Bacterial_PH-related"/>
</dbReference>
<keyword evidence="1" id="KW-0812">Transmembrane</keyword>
<reference evidence="3 4" key="1">
    <citation type="submission" date="2018-09" db="EMBL/GenBank/DDBJ databases">
        <title>Discovery and Ecogenomic Context for Candidatus Cryosericales, a Global Caldiserica Order Active in Thawing Permafrost.</title>
        <authorList>
            <person name="Martinez M.A."/>
            <person name="Woodcroft B.J."/>
            <person name="Ignacio Espinoza J.C."/>
            <person name="Zayed A."/>
            <person name="Singleton C.M."/>
            <person name="Boyd J."/>
            <person name="Li Y.-F."/>
            <person name="Purvine S."/>
            <person name="Maughan H."/>
            <person name="Hodgkins S.B."/>
            <person name="Anderson D."/>
            <person name="Sederholm M."/>
            <person name="Temperton B."/>
            <person name="Saleska S.R."/>
            <person name="Tyson G.W."/>
            <person name="Rich V.I."/>
        </authorList>
    </citation>
    <scope>NUCLEOTIDE SEQUENCE [LARGE SCALE GENOMIC DNA]</scope>
    <source>
        <strain evidence="3 4">SMC7</strain>
    </source>
</reference>
<sequence>MGSPGAVTGEETGMVELTEEGRVFRPRVSGWTHASTWLLAVVLTIPSISLIIAAHDAWGEVWWAVLMIAVMAVAAIAVSVNTVGVVRTLRYILTTEAAEIRAGRNLRRIPYKDIVRVEVVNLAFNLISSYRLPGLALYDVLYSDEGIVTMFSTHALRDVVLIETADHHKYGISPDDEAEFVTDLRSRLQL</sequence>
<evidence type="ECO:0000313" key="4">
    <source>
        <dbReference type="Proteomes" id="UP000266328"/>
    </source>
</evidence>
<dbReference type="OrthoDB" id="9978645at2"/>
<dbReference type="EMBL" id="QXIS01000030">
    <property type="protein sequence ID" value="RIE05951.1"/>
    <property type="molecule type" value="Genomic_DNA"/>
</dbReference>
<evidence type="ECO:0000259" key="2">
    <source>
        <dbReference type="Pfam" id="PF10882"/>
    </source>
</evidence>
<dbReference type="AlphaFoldDB" id="A0A398D3B2"/>
<proteinExistence type="predicted"/>
<feature type="transmembrane region" description="Helical" evidence="1">
    <location>
        <begin position="34"/>
        <end position="55"/>
    </location>
</feature>
<organism evidence="3 4">
    <name type="scientific">Candidatus Cryosericum terrychapinii</name>
    <dbReference type="NCBI Taxonomy" id="2290919"/>
    <lineage>
        <taxon>Bacteria</taxon>
        <taxon>Pseudomonadati</taxon>
        <taxon>Caldisericota/Cryosericota group</taxon>
        <taxon>Candidatus Cryosericota</taxon>
        <taxon>Candidatus Cryosericia</taxon>
        <taxon>Candidatus Cryosericales</taxon>
        <taxon>Candidatus Cryosericaceae</taxon>
        <taxon>Candidatus Cryosericum</taxon>
    </lineage>
</organism>
<gene>
    <name evidence="3" type="ORF">SMC7_04820</name>
</gene>
<keyword evidence="1" id="KW-0472">Membrane</keyword>
<feature type="domain" description="Bacterial Pleckstrin homology" evidence="2">
    <location>
        <begin position="89"/>
        <end position="187"/>
    </location>
</feature>
<evidence type="ECO:0000313" key="3">
    <source>
        <dbReference type="EMBL" id="RIE05951.1"/>
    </source>
</evidence>
<comment type="caution">
    <text evidence="3">The sequence shown here is derived from an EMBL/GenBank/DDBJ whole genome shotgun (WGS) entry which is preliminary data.</text>
</comment>